<evidence type="ECO:0000256" key="9">
    <source>
        <dbReference type="SAM" id="MobiDB-lite"/>
    </source>
</evidence>
<dbReference type="InterPro" id="IPR027470">
    <property type="entry name" value="Cation_efflux_CTD"/>
</dbReference>
<keyword evidence="7" id="KW-0406">Ion transport</keyword>
<dbReference type="InterPro" id="IPR036837">
    <property type="entry name" value="Cation_efflux_CTD_sf"/>
</dbReference>
<dbReference type="GO" id="GO:0015086">
    <property type="term" value="F:cadmium ion transmembrane transporter activity"/>
    <property type="evidence" value="ECO:0007669"/>
    <property type="project" value="TreeGrafter"/>
</dbReference>
<dbReference type="PANTHER" id="PTHR43840:SF15">
    <property type="entry name" value="MITOCHONDRIAL METAL TRANSPORTER 1-RELATED"/>
    <property type="match status" value="1"/>
</dbReference>
<feature type="transmembrane region" description="Helical" evidence="10">
    <location>
        <begin position="12"/>
        <end position="37"/>
    </location>
</feature>
<evidence type="ECO:0000313" key="13">
    <source>
        <dbReference type="EMBL" id="GIH79233.1"/>
    </source>
</evidence>
<dbReference type="Gene3D" id="1.20.1510.10">
    <property type="entry name" value="Cation efflux protein transmembrane domain"/>
    <property type="match status" value="1"/>
</dbReference>
<keyword evidence="3" id="KW-0813">Transport</keyword>
<feature type="compositionally biased region" description="Basic and acidic residues" evidence="9">
    <location>
        <begin position="291"/>
        <end position="302"/>
    </location>
</feature>
<name>A0A8J3W824_9ACTN</name>
<evidence type="ECO:0000256" key="6">
    <source>
        <dbReference type="ARBA" id="ARBA00022989"/>
    </source>
</evidence>
<sequence>MALESSSRGLRVLLISFAILMVTALVQAVIVVASGSVALLGDTLHNVADALTAVPLGIAFWVGRRAATRRFTYGYGRAEDLAGIAIVLIIAASAGLAGHEAVKRLIDPQDVRALGWVAAAGLVGFLGNEWVARYRITVGRQIGSAALVADGLHARTDGFTSLAVLLGAGGAALGFPIADPIIGLLITVAICFVLRDAAREIYHRLMDAVDPVLVDRAEQVLSATSGVRRVGSVRLRWVGHALRAEVDIVVDPALSVVAAHTVAVQAEHRLIHELPRLRAATVHADPDGPADADHHAVLSDHR</sequence>
<dbReference type="SUPFAM" id="SSF160240">
    <property type="entry name" value="Cation efflux protein cytoplasmic domain-like"/>
    <property type="match status" value="1"/>
</dbReference>
<feature type="transmembrane region" description="Helical" evidence="10">
    <location>
        <begin position="113"/>
        <end position="131"/>
    </location>
</feature>
<dbReference type="AlphaFoldDB" id="A0A8J3W824"/>
<feature type="transmembrane region" description="Helical" evidence="10">
    <location>
        <begin position="43"/>
        <end position="62"/>
    </location>
</feature>
<keyword evidence="4" id="KW-1003">Cell membrane</keyword>
<dbReference type="EMBL" id="BOOH01000047">
    <property type="protein sequence ID" value="GIH79233.1"/>
    <property type="molecule type" value="Genomic_DNA"/>
</dbReference>
<evidence type="ECO:0000256" key="7">
    <source>
        <dbReference type="ARBA" id="ARBA00023065"/>
    </source>
</evidence>
<dbReference type="GO" id="GO:0006882">
    <property type="term" value="P:intracellular zinc ion homeostasis"/>
    <property type="evidence" value="ECO:0007669"/>
    <property type="project" value="TreeGrafter"/>
</dbReference>
<dbReference type="Proteomes" id="UP000616724">
    <property type="component" value="Unassembled WGS sequence"/>
</dbReference>
<evidence type="ECO:0000256" key="5">
    <source>
        <dbReference type="ARBA" id="ARBA00022692"/>
    </source>
</evidence>
<accession>A0A8J3W824</accession>
<reference evidence="13 14" key="1">
    <citation type="submission" date="2021-01" db="EMBL/GenBank/DDBJ databases">
        <title>Whole genome shotgun sequence of Planobispora longispora NBRC 13918.</title>
        <authorList>
            <person name="Komaki H."/>
            <person name="Tamura T."/>
        </authorList>
    </citation>
    <scope>NUCLEOTIDE SEQUENCE [LARGE SCALE GENOMIC DNA]</scope>
    <source>
        <strain evidence="13 14">NBRC 13918</strain>
    </source>
</reference>
<feature type="domain" description="Cation efflux protein transmembrane" evidence="11">
    <location>
        <begin position="13"/>
        <end position="206"/>
    </location>
</feature>
<keyword evidence="14" id="KW-1185">Reference proteome</keyword>
<comment type="subcellular location">
    <subcellularLocation>
        <location evidence="1">Cell membrane</location>
        <topology evidence="1">Multi-pass membrane protein</topology>
    </subcellularLocation>
</comment>
<evidence type="ECO:0000256" key="10">
    <source>
        <dbReference type="SAM" id="Phobius"/>
    </source>
</evidence>
<feature type="transmembrane region" description="Helical" evidence="10">
    <location>
        <begin position="82"/>
        <end position="101"/>
    </location>
</feature>
<feature type="domain" description="Cation efflux protein cytoplasmic" evidence="12">
    <location>
        <begin position="211"/>
        <end position="286"/>
    </location>
</feature>
<dbReference type="NCBIfam" id="TIGR01297">
    <property type="entry name" value="CDF"/>
    <property type="match status" value="1"/>
</dbReference>
<evidence type="ECO:0000256" key="1">
    <source>
        <dbReference type="ARBA" id="ARBA00004651"/>
    </source>
</evidence>
<dbReference type="FunFam" id="3.30.70.1350:FF:000014">
    <property type="entry name" value="Cation efflux system protein"/>
    <property type="match status" value="1"/>
</dbReference>
<dbReference type="SUPFAM" id="SSF161111">
    <property type="entry name" value="Cation efflux protein transmembrane domain-like"/>
    <property type="match status" value="1"/>
</dbReference>
<evidence type="ECO:0000256" key="2">
    <source>
        <dbReference type="ARBA" id="ARBA00008114"/>
    </source>
</evidence>
<dbReference type="Gene3D" id="3.30.70.1350">
    <property type="entry name" value="Cation efflux protein, cytoplasmic domain"/>
    <property type="match status" value="1"/>
</dbReference>
<evidence type="ECO:0000259" key="11">
    <source>
        <dbReference type="Pfam" id="PF01545"/>
    </source>
</evidence>
<feature type="transmembrane region" description="Helical" evidence="10">
    <location>
        <begin position="152"/>
        <end position="175"/>
    </location>
</feature>
<comment type="similarity">
    <text evidence="2">Belongs to the cation diffusion facilitator (CDF) transporter (TC 2.A.4) family.</text>
</comment>
<dbReference type="InterPro" id="IPR002524">
    <property type="entry name" value="Cation_efflux"/>
</dbReference>
<dbReference type="FunFam" id="1.20.1510.10:FF:000006">
    <property type="entry name" value="Divalent cation efflux transporter"/>
    <property type="match status" value="1"/>
</dbReference>
<dbReference type="InterPro" id="IPR050291">
    <property type="entry name" value="CDF_Transporter"/>
</dbReference>
<evidence type="ECO:0000259" key="12">
    <source>
        <dbReference type="Pfam" id="PF16916"/>
    </source>
</evidence>
<feature type="region of interest" description="Disordered" evidence="9">
    <location>
        <begin position="283"/>
        <end position="302"/>
    </location>
</feature>
<dbReference type="GO" id="GO:0015341">
    <property type="term" value="F:zinc efflux antiporter activity"/>
    <property type="evidence" value="ECO:0007669"/>
    <property type="project" value="TreeGrafter"/>
</dbReference>
<evidence type="ECO:0000313" key="14">
    <source>
        <dbReference type="Proteomes" id="UP000616724"/>
    </source>
</evidence>
<comment type="caution">
    <text evidence="13">The sequence shown here is derived from an EMBL/GenBank/DDBJ whole genome shotgun (WGS) entry which is preliminary data.</text>
</comment>
<evidence type="ECO:0000256" key="8">
    <source>
        <dbReference type="ARBA" id="ARBA00023136"/>
    </source>
</evidence>
<dbReference type="GO" id="GO:0005886">
    <property type="term" value="C:plasma membrane"/>
    <property type="evidence" value="ECO:0007669"/>
    <property type="project" value="UniProtKB-SubCell"/>
</dbReference>
<dbReference type="PANTHER" id="PTHR43840">
    <property type="entry name" value="MITOCHONDRIAL METAL TRANSPORTER 1-RELATED"/>
    <property type="match status" value="1"/>
</dbReference>
<dbReference type="Pfam" id="PF01545">
    <property type="entry name" value="Cation_efflux"/>
    <property type="match status" value="1"/>
</dbReference>
<evidence type="ECO:0000256" key="4">
    <source>
        <dbReference type="ARBA" id="ARBA00022475"/>
    </source>
</evidence>
<evidence type="ECO:0000256" key="3">
    <source>
        <dbReference type="ARBA" id="ARBA00022448"/>
    </source>
</evidence>
<protein>
    <submittedName>
        <fullName evidence="13">Cation efflux system protein</fullName>
    </submittedName>
</protein>
<dbReference type="GO" id="GO:0015093">
    <property type="term" value="F:ferrous iron transmembrane transporter activity"/>
    <property type="evidence" value="ECO:0007669"/>
    <property type="project" value="TreeGrafter"/>
</dbReference>
<dbReference type="Pfam" id="PF16916">
    <property type="entry name" value="ZT_dimer"/>
    <property type="match status" value="1"/>
</dbReference>
<keyword evidence="5 10" id="KW-0812">Transmembrane</keyword>
<keyword evidence="6 10" id="KW-1133">Transmembrane helix</keyword>
<proteinExistence type="inferred from homology"/>
<dbReference type="InterPro" id="IPR058533">
    <property type="entry name" value="Cation_efflux_TM"/>
</dbReference>
<dbReference type="InterPro" id="IPR027469">
    <property type="entry name" value="Cation_efflux_TMD_sf"/>
</dbReference>
<keyword evidence="8 10" id="KW-0472">Membrane</keyword>
<gene>
    <name evidence="13" type="ORF">Plo01_56620</name>
</gene>
<organism evidence="13 14">
    <name type="scientific">Planobispora longispora</name>
    <dbReference type="NCBI Taxonomy" id="28887"/>
    <lineage>
        <taxon>Bacteria</taxon>
        <taxon>Bacillati</taxon>
        <taxon>Actinomycetota</taxon>
        <taxon>Actinomycetes</taxon>
        <taxon>Streptosporangiales</taxon>
        <taxon>Streptosporangiaceae</taxon>
        <taxon>Planobispora</taxon>
    </lineage>
</organism>